<feature type="domain" description="Partial AB-hydrolase lipase" evidence="9">
    <location>
        <begin position="46"/>
        <end position="93"/>
    </location>
</feature>
<gene>
    <name evidence="10" type="ORF">PLXY2_LOCUS14488</name>
</gene>
<feature type="signal peptide" evidence="8">
    <location>
        <begin position="1"/>
        <end position="20"/>
    </location>
</feature>
<protein>
    <recommendedName>
        <fullName evidence="7">Lipase</fullName>
    </recommendedName>
</protein>
<dbReference type="GO" id="GO:0016788">
    <property type="term" value="F:hydrolase activity, acting on ester bonds"/>
    <property type="evidence" value="ECO:0007669"/>
    <property type="project" value="InterPro"/>
</dbReference>
<dbReference type="SUPFAM" id="SSF53474">
    <property type="entry name" value="alpha/beta-Hydrolases"/>
    <property type="match status" value="1"/>
</dbReference>
<dbReference type="PIRSF" id="PIRSF000862">
    <property type="entry name" value="Steryl_ester_lip"/>
    <property type="match status" value="1"/>
</dbReference>
<reference evidence="10" key="1">
    <citation type="submission" date="2020-11" db="EMBL/GenBank/DDBJ databases">
        <authorList>
            <person name="Whiteford S."/>
        </authorList>
    </citation>
    <scope>NUCLEOTIDE SEQUENCE</scope>
</reference>
<evidence type="ECO:0000256" key="2">
    <source>
        <dbReference type="ARBA" id="ARBA00022729"/>
    </source>
</evidence>
<sequence length="415" mass="45877">MMILLWVLACSLAALQGCQAQAPAGNLVNYTALFGTSPRKDLDFLQLCRYDGYDCEAHNVTTLDGYILSVFRVLPNANCTEHKQPIMFMHGVYLTGDDCLTPGPGAAHCYLYSDACHEVWVPNVRGNRYSRRHVYLNPDRDDKFWDFALEEHSYLDLPASVDYVLAKTGQPKIAFVGHAQGATMLVLLCAKYPAYNDKISVGFGISMTTWLNHATFPVLTVQGVLAPLLTGAVNLGVNGELFPHGGITTTAAEALCGLNTASYPFCSVLLFATLGYNRFQITNETLPVVVGHIPGGTSLKNFNRWGQIRKNGFTEYDYGFVRNWVKYGWYRPPQFDLSRVSVPLVFLGSEGDVVAAVPDVIRLRRALTTAELCVLADKTFGHLDFVYGKDVPNYITPKILSSIENGTYVCDGYFV</sequence>
<comment type="similarity">
    <text evidence="1 7">Belongs to the AB hydrolase superfamily. Lipase family.</text>
</comment>
<dbReference type="AlphaFoldDB" id="A0A8S4GBU3"/>
<evidence type="ECO:0000259" key="9">
    <source>
        <dbReference type="Pfam" id="PF04083"/>
    </source>
</evidence>
<proteinExistence type="inferred from homology"/>
<feature type="chain" id="PRO_5035936810" description="Lipase" evidence="8">
    <location>
        <begin position="21"/>
        <end position="415"/>
    </location>
</feature>
<keyword evidence="11" id="KW-1185">Reference proteome</keyword>
<keyword evidence="4 7" id="KW-0442">Lipid degradation</keyword>
<evidence type="ECO:0000256" key="7">
    <source>
        <dbReference type="PIRNR" id="PIRNR000862"/>
    </source>
</evidence>
<dbReference type="Gene3D" id="3.40.50.1820">
    <property type="entry name" value="alpha/beta hydrolase"/>
    <property type="match status" value="1"/>
</dbReference>
<accession>A0A8S4GBU3</accession>
<dbReference type="Proteomes" id="UP000653454">
    <property type="component" value="Unassembled WGS sequence"/>
</dbReference>
<evidence type="ECO:0000313" key="10">
    <source>
        <dbReference type="EMBL" id="CAG9136238.1"/>
    </source>
</evidence>
<evidence type="ECO:0000256" key="4">
    <source>
        <dbReference type="ARBA" id="ARBA00022963"/>
    </source>
</evidence>
<dbReference type="InterPro" id="IPR029058">
    <property type="entry name" value="AB_hydrolase_fold"/>
</dbReference>
<dbReference type="FunFam" id="3.40.50.1820:FF:000057">
    <property type="entry name" value="Lipase"/>
    <property type="match status" value="1"/>
</dbReference>
<evidence type="ECO:0000313" key="11">
    <source>
        <dbReference type="Proteomes" id="UP000653454"/>
    </source>
</evidence>
<dbReference type="GO" id="GO:0016042">
    <property type="term" value="P:lipid catabolic process"/>
    <property type="evidence" value="ECO:0007669"/>
    <property type="project" value="UniProtKB-KW"/>
</dbReference>
<keyword evidence="5" id="KW-0443">Lipid metabolism</keyword>
<keyword evidence="2 8" id="KW-0732">Signal</keyword>
<name>A0A8S4GBU3_PLUXY</name>
<evidence type="ECO:0000256" key="1">
    <source>
        <dbReference type="ARBA" id="ARBA00010701"/>
    </source>
</evidence>
<dbReference type="EMBL" id="CAJHNJ030000130">
    <property type="protein sequence ID" value="CAG9136238.1"/>
    <property type="molecule type" value="Genomic_DNA"/>
</dbReference>
<evidence type="ECO:0000256" key="8">
    <source>
        <dbReference type="SAM" id="SignalP"/>
    </source>
</evidence>
<dbReference type="PANTHER" id="PTHR11005">
    <property type="entry name" value="LYSOSOMAL ACID LIPASE-RELATED"/>
    <property type="match status" value="1"/>
</dbReference>
<dbReference type="InterPro" id="IPR006693">
    <property type="entry name" value="AB_hydrolase_lipase"/>
</dbReference>
<dbReference type="InterPro" id="IPR025483">
    <property type="entry name" value="Lipase_euk"/>
</dbReference>
<evidence type="ECO:0000256" key="6">
    <source>
        <dbReference type="ARBA" id="ARBA00023180"/>
    </source>
</evidence>
<evidence type="ECO:0000256" key="5">
    <source>
        <dbReference type="ARBA" id="ARBA00023098"/>
    </source>
</evidence>
<evidence type="ECO:0000256" key="3">
    <source>
        <dbReference type="ARBA" id="ARBA00022801"/>
    </source>
</evidence>
<keyword evidence="3 7" id="KW-0378">Hydrolase</keyword>
<keyword evidence="6" id="KW-0325">Glycoprotein</keyword>
<organism evidence="10 11">
    <name type="scientific">Plutella xylostella</name>
    <name type="common">Diamondback moth</name>
    <name type="synonym">Plutella maculipennis</name>
    <dbReference type="NCBI Taxonomy" id="51655"/>
    <lineage>
        <taxon>Eukaryota</taxon>
        <taxon>Metazoa</taxon>
        <taxon>Ecdysozoa</taxon>
        <taxon>Arthropoda</taxon>
        <taxon>Hexapoda</taxon>
        <taxon>Insecta</taxon>
        <taxon>Pterygota</taxon>
        <taxon>Neoptera</taxon>
        <taxon>Endopterygota</taxon>
        <taxon>Lepidoptera</taxon>
        <taxon>Glossata</taxon>
        <taxon>Ditrysia</taxon>
        <taxon>Yponomeutoidea</taxon>
        <taxon>Plutellidae</taxon>
        <taxon>Plutella</taxon>
    </lineage>
</organism>
<comment type="caution">
    <text evidence="10">The sequence shown here is derived from an EMBL/GenBank/DDBJ whole genome shotgun (WGS) entry which is preliminary data.</text>
</comment>
<dbReference type="Pfam" id="PF04083">
    <property type="entry name" value="Abhydro_lipase"/>
    <property type="match status" value="1"/>
</dbReference>